<evidence type="ECO:0000256" key="5">
    <source>
        <dbReference type="SAM" id="SignalP"/>
    </source>
</evidence>
<dbReference type="PROSITE" id="PS51257">
    <property type="entry name" value="PROKAR_LIPOPROTEIN"/>
    <property type="match status" value="1"/>
</dbReference>
<evidence type="ECO:0000313" key="6">
    <source>
        <dbReference type="EMBL" id="MCU6695298.1"/>
    </source>
</evidence>
<feature type="signal peptide" evidence="5">
    <location>
        <begin position="1"/>
        <end position="20"/>
    </location>
</feature>
<dbReference type="Pfam" id="PF13416">
    <property type="entry name" value="SBP_bac_8"/>
    <property type="match status" value="1"/>
</dbReference>
<dbReference type="Proteomes" id="UP001652461">
    <property type="component" value="Unassembled WGS sequence"/>
</dbReference>
<keyword evidence="4 5" id="KW-0732">Signal</keyword>
<organism evidence="6 7">
    <name type="scientific">Laedolimicola ammoniilytica</name>
    <dbReference type="NCBI Taxonomy" id="2981771"/>
    <lineage>
        <taxon>Bacteria</taxon>
        <taxon>Bacillati</taxon>
        <taxon>Bacillota</taxon>
        <taxon>Clostridia</taxon>
        <taxon>Lachnospirales</taxon>
        <taxon>Lachnospiraceae</taxon>
        <taxon>Laedolimicola</taxon>
    </lineage>
</organism>
<evidence type="ECO:0000256" key="2">
    <source>
        <dbReference type="ARBA" id="ARBA00008520"/>
    </source>
</evidence>
<evidence type="ECO:0000256" key="3">
    <source>
        <dbReference type="ARBA" id="ARBA00022448"/>
    </source>
</evidence>
<keyword evidence="7" id="KW-1185">Reference proteome</keyword>
<sequence>MNKKLVSVLLASAMAVTALAGCGSKAEGTADTAAKAQAEAGDAAESGDTVDVEFWYSGGKTAVGVVQEIVDSFNASQSKYHVSTVTQADYDETYQKLQAGIAGNAAPDLVLLNAETARTLASKNLLADMQPMIDGDSEFSADDYLKVFYDQGVDETGKIFGLPAYGTTQVMYYNMAAFDAAGVKAEDIKTWSDLAEAAKKIKAAGYEYGWEPMWGAGNMIDAAFSNGASIFNEDGTQVTINSPEWVEVWEAFRTWIHDDKTMAIHSGGQGWEYWYATIDDVIAGKAGGYTGSSGDQADLDFSIVAAMEQPAWSASTTSAPMAETKTLSVLEGSSDAEKQGAFAFIKYFTNAESQAKWTMSTGYVAVNQKINDNADYQSYVAENPQAAVPFAQATHGTVYPNDPTNGAIKDALKVAADKVEIDGVSAKEALDEAQKTAQAALDEALAK</sequence>
<dbReference type="EMBL" id="JAOQKC010000001">
    <property type="protein sequence ID" value="MCU6695298.1"/>
    <property type="molecule type" value="Genomic_DNA"/>
</dbReference>
<dbReference type="InterPro" id="IPR050490">
    <property type="entry name" value="Bact_solute-bd_prot1"/>
</dbReference>
<dbReference type="Gene3D" id="3.40.190.10">
    <property type="entry name" value="Periplasmic binding protein-like II"/>
    <property type="match status" value="2"/>
</dbReference>
<proteinExistence type="inferred from homology"/>
<dbReference type="PANTHER" id="PTHR43649:SF31">
    <property type="entry name" value="SN-GLYCEROL-3-PHOSPHATE-BINDING PERIPLASMIC PROTEIN UGPB"/>
    <property type="match status" value="1"/>
</dbReference>
<name>A0ABT2RSL1_9FIRM</name>
<reference evidence="6 7" key="1">
    <citation type="journal article" date="2021" name="ISME Commun">
        <title>Automated analysis of genomic sequences facilitates high-throughput and comprehensive description of bacteria.</title>
        <authorList>
            <person name="Hitch T.C.A."/>
        </authorList>
    </citation>
    <scope>NUCLEOTIDE SEQUENCE [LARGE SCALE GENOMIC DNA]</scope>
    <source>
        <strain evidence="6 7">Sanger_04</strain>
    </source>
</reference>
<dbReference type="RefSeq" id="WP_158361253.1">
    <property type="nucleotide sequence ID" value="NZ_JAOQKC010000001.1"/>
</dbReference>
<evidence type="ECO:0000256" key="4">
    <source>
        <dbReference type="ARBA" id="ARBA00022729"/>
    </source>
</evidence>
<accession>A0ABT2RSL1</accession>
<dbReference type="InterPro" id="IPR006059">
    <property type="entry name" value="SBP"/>
</dbReference>
<gene>
    <name evidence="6" type="ORF">OCV63_00065</name>
</gene>
<keyword evidence="3" id="KW-0813">Transport</keyword>
<protein>
    <submittedName>
        <fullName evidence="6">Extracellular solute-binding protein</fullName>
    </submittedName>
</protein>
<feature type="chain" id="PRO_5045602974" evidence="5">
    <location>
        <begin position="21"/>
        <end position="447"/>
    </location>
</feature>
<comment type="subcellular location">
    <subcellularLocation>
        <location evidence="1">Cell envelope</location>
    </subcellularLocation>
</comment>
<comment type="caution">
    <text evidence="6">The sequence shown here is derived from an EMBL/GenBank/DDBJ whole genome shotgun (WGS) entry which is preliminary data.</text>
</comment>
<dbReference type="PANTHER" id="PTHR43649">
    <property type="entry name" value="ARABINOSE-BINDING PROTEIN-RELATED"/>
    <property type="match status" value="1"/>
</dbReference>
<evidence type="ECO:0000256" key="1">
    <source>
        <dbReference type="ARBA" id="ARBA00004196"/>
    </source>
</evidence>
<comment type="similarity">
    <text evidence="2">Belongs to the bacterial solute-binding protein 1 family.</text>
</comment>
<evidence type="ECO:0000313" key="7">
    <source>
        <dbReference type="Proteomes" id="UP001652461"/>
    </source>
</evidence>
<dbReference type="SUPFAM" id="SSF53850">
    <property type="entry name" value="Periplasmic binding protein-like II"/>
    <property type="match status" value="1"/>
</dbReference>